<dbReference type="AlphaFoldDB" id="A0A191ZJW7"/>
<dbReference type="InterPro" id="IPR036388">
    <property type="entry name" value="WH-like_DNA-bd_sf"/>
</dbReference>
<dbReference type="Gene3D" id="1.10.10.10">
    <property type="entry name" value="Winged helix-like DNA-binding domain superfamily/Winged helix DNA-binding domain"/>
    <property type="match status" value="1"/>
</dbReference>
<dbReference type="SUPFAM" id="SSF46785">
    <property type="entry name" value="Winged helix' DNA-binding domain"/>
    <property type="match status" value="1"/>
</dbReference>
<proteinExistence type="predicted"/>
<dbReference type="PANTHER" id="PTHR33154">
    <property type="entry name" value="TRANSCRIPTIONAL REGULATOR, ARSR FAMILY"/>
    <property type="match status" value="1"/>
</dbReference>
<dbReference type="CDD" id="cd00090">
    <property type="entry name" value="HTH_ARSR"/>
    <property type="match status" value="1"/>
</dbReference>
<sequence>MTRIVDMKSGYQHIIPDAWVDTAAIFTALGDTHRQRILLLFDPGEQLTISEIAEIVPLSRTAVNHHLQVLRTAGLLTSEKRGKAVYLSVNTDLLMRTFTMMADFVRAQQAPSTSEDSETPVR</sequence>
<dbReference type="PRINTS" id="PR00778">
    <property type="entry name" value="HTHARSR"/>
</dbReference>
<protein>
    <recommendedName>
        <fullName evidence="4">HTH arsR-type domain-containing protein</fullName>
    </recommendedName>
</protein>
<feature type="domain" description="HTH arsR-type" evidence="4">
    <location>
        <begin position="14"/>
        <end position="109"/>
    </location>
</feature>
<dbReference type="NCBIfam" id="NF033788">
    <property type="entry name" value="HTH_metalloreg"/>
    <property type="match status" value="1"/>
</dbReference>
<dbReference type="GO" id="GO:0003700">
    <property type="term" value="F:DNA-binding transcription factor activity"/>
    <property type="evidence" value="ECO:0007669"/>
    <property type="project" value="InterPro"/>
</dbReference>
<dbReference type="STRING" id="1860122.A9404_12795"/>
<evidence type="ECO:0000256" key="1">
    <source>
        <dbReference type="ARBA" id="ARBA00023015"/>
    </source>
</evidence>
<dbReference type="SMART" id="SM00418">
    <property type="entry name" value="HTH_ARSR"/>
    <property type="match status" value="1"/>
</dbReference>
<keyword evidence="3" id="KW-0804">Transcription</keyword>
<evidence type="ECO:0000256" key="3">
    <source>
        <dbReference type="ARBA" id="ARBA00023163"/>
    </source>
</evidence>
<reference evidence="5 6" key="1">
    <citation type="submission" date="2016-06" db="EMBL/GenBank/DDBJ databases">
        <title>Insight into the functional genes involving in sulfur oxidation in Pearl River water.</title>
        <authorList>
            <person name="Luo J."/>
            <person name="Tan X."/>
            <person name="Lin W."/>
        </authorList>
    </citation>
    <scope>NUCLEOTIDE SEQUENCE [LARGE SCALE GENOMIC DNA]</scope>
    <source>
        <strain evidence="5 6">LS2</strain>
    </source>
</reference>
<evidence type="ECO:0000256" key="2">
    <source>
        <dbReference type="ARBA" id="ARBA00023125"/>
    </source>
</evidence>
<gene>
    <name evidence="5" type="ORF">A9404_12795</name>
</gene>
<accession>A0A191ZJW7</accession>
<dbReference type="GO" id="GO:0003677">
    <property type="term" value="F:DNA binding"/>
    <property type="evidence" value="ECO:0007669"/>
    <property type="project" value="UniProtKB-KW"/>
</dbReference>
<keyword evidence="2" id="KW-0238">DNA-binding</keyword>
<evidence type="ECO:0000259" key="4">
    <source>
        <dbReference type="PROSITE" id="PS50987"/>
    </source>
</evidence>
<dbReference type="PANTHER" id="PTHR33154:SF33">
    <property type="entry name" value="TRANSCRIPTIONAL REPRESSOR SDPR"/>
    <property type="match status" value="1"/>
</dbReference>
<keyword evidence="6" id="KW-1185">Reference proteome</keyword>
<dbReference type="InterPro" id="IPR011991">
    <property type="entry name" value="ArsR-like_HTH"/>
</dbReference>
<dbReference type="InterPro" id="IPR051081">
    <property type="entry name" value="HTH_MetalResp_TranReg"/>
</dbReference>
<dbReference type="Pfam" id="PF12840">
    <property type="entry name" value="HTH_20"/>
    <property type="match status" value="1"/>
</dbReference>
<name>A0A191ZJW7_9GAMM</name>
<evidence type="ECO:0000313" key="5">
    <source>
        <dbReference type="EMBL" id="ANJ68133.1"/>
    </source>
</evidence>
<evidence type="ECO:0000313" key="6">
    <source>
        <dbReference type="Proteomes" id="UP000078596"/>
    </source>
</evidence>
<dbReference type="KEGG" id="haz:A9404_12795"/>
<dbReference type="PROSITE" id="PS50987">
    <property type="entry name" value="HTH_ARSR_2"/>
    <property type="match status" value="1"/>
</dbReference>
<dbReference type="InterPro" id="IPR001845">
    <property type="entry name" value="HTH_ArsR_DNA-bd_dom"/>
</dbReference>
<dbReference type="InterPro" id="IPR036390">
    <property type="entry name" value="WH_DNA-bd_sf"/>
</dbReference>
<dbReference type="EMBL" id="CP016027">
    <property type="protein sequence ID" value="ANJ68133.1"/>
    <property type="molecule type" value="Genomic_DNA"/>
</dbReference>
<organism evidence="5 6">
    <name type="scientific">Halothiobacillus diazotrophicus</name>
    <dbReference type="NCBI Taxonomy" id="1860122"/>
    <lineage>
        <taxon>Bacteria</taxon>
        <taxon>Pseudomonadati</taxon>
        <taxon>Pseudomonadota</taxon>
        <taxon>Gammaproteobacteria</taxon>
        <taxon>Chromatiales</taxon>
        <taxon>Halothiobacillaceae</taxon>
        <taxon>Halothiobacillus</taxon>
    </lineage>
</organism>
<keyword evidence="1" id="KW-0805">Transcription regulation</keyword>
<dbReference type="Proteomes" id="UP000078596">
    <property type="component" value="Chromosome"/>
</dbReference>